<dbReference type="RefSeq" id="WP_126361459.1">
    <property type="nucleotide sequence ID" value="NZ_JAIWZH010000001.1"/>
</dbReference>
<sequence>MLVDKTYKIKSCDDVELGIKRKSKLEYRISYDETKELEAIVFIIGGFGSSTNLSFMDFTRQNLAQNFPVLAINVLYHCFCNRFNQDEEKYSIKLAYSEADMLNLKESLAKVKIPYQSHLEPYTYYNLLNQWIKHHKEQGQIPQDMKMQGLSYTILPANDEYQNYGIMPALDHIFVLKDICKRLIKVKTLGGGGVASLPVIYGGGSYGGYLAHLIAKIAPWHCQAILDNSCSPLPQLNYIVGRELGQGDATTLDKDLNIELFCKTFWNCDANSKHCFTPAHYKIRSLLNAEHLKIQAKYAKDTLFISYHSAHDEFGTADDKEKLYKLYETLGLKAKLHLIKDEKELDKKFIRNLGHSLGMSDSGLFRKELPTILEQFRTKVFTQRQGEISYPCGDKIFTFKDEGEKFLLEIS</sequence>
<dbReference type="EMBL" id="LR134372">
    <property type="protein sequence ID" value="VEG84416.1"/>
    <property type="molecule type" value="Genomic_DNA"/>
</dbReference>
<evidence type="ECO:0000313" key="2">
    <source>
        <dbReference type="Proteomes" id="UP000278157"/>
    </source>
</evidence>
<dbReference type="Proteomes" id="UP000278157">
    <property type="component" value="Chromosome"/>
</dbReference>
<dbReference type="OrthoDB" id="5360828at2"/>
<dbReference type="AlphaFoldDB" id="A0A3S4URA8"/>
<dbReference type="Gene3D" id="3.40.50.1820">
    <property type="entry name" value="alpha/beta hydrolase"/>
    <property type="match status" value="1"/>
</dbReference>
<evidence type="ECO:0000313" key="1">
    <source>
        <dbReference type="EMBL" id="VEG84416.1"/>
    </source>
</evidence>
<protein>
    <submittedName>
        <fullName evidence="1">Protein of uncharacterized function (DUF2920)</fullName>
    </submittedName>
</protein>
<organism evidence="1 2">
    <name type="scientific">Campylobacter upsaliensis</name>
    <dbReference type="NCBI Taxonomy" id="28080"/>
    <lineage>
        <taxon>Bacteria</taxon>
        <taxon>Pseudomonadati</taxon>
        <taxon>Campylobacterota</taxon>
        <taxon>Epsilonproteobacteria</taxon>
        <taxon>Campylobacterales</taxon>
        <taxon>Campylobacteraceae</taxon>
        <taxon>Campylobacter</taxon>
    </lineage>
</organism>
<accession>A0A3S4URA8</accession>
<dbReference type="InterPro" id="IPR022605">
    <property type="entry name" value="DUF2920"/>
</dbReference>
<dbReference type="Pfam" id="PF11144">
    <property type="entry name" value="DUF2920"/>
    <property type="match status" value="1"/>
</dbReference>
<proteinExistence type="predicted"/>
<dbReference type="InterPro" id="IPR029058">
    <property type="entry name" value="AB_hydrolase_fold"/>
</dbReference>
<reference evidence="1 2" key="1">
    <citation type="submission" date="2018-12" db="EMBL/GenBank/DDBJ databases">
        <authorList>
            <consortium name="Pathogen Informatics"/>
        </authorList>
    </citation>
    <scope>NUCLEOTIDE SEQUENCE [LARGE SCALE GENOMIC DNA]</scope>
    <source>
        <strain evidence="1 2">NCTC11541</strain>
    </source>
</reference>
<name>A0A3S4URA8_CAMUP</name>
<dbReference type="SUPFAM" id="SSF53474">
    <property type="entry name" value="alpha/beta-Hydrolases"/>
    <property type="match status" value="1"/>
</dbReference>
<gene>
    <name evidence="1" type="ORF">NCTC11541_00440</name>
</gene>